<dbReference type="InterPro" id="IPR050596">
    <property type="entry name" value="AspAT/PAT-like"/>
</dbReference>
<evidence type="ECO:0000313" key="10">
    <source>
        <dbReference type="EMBL" id="RVW56196.1"/>
    </source>
</evidence>
<evidence type="ECO:0000256" key="3">
    <source>
        <dbReference type="ARBA" id="ARBA00022576"/>
    </source>
</evidence>
<evidence type="ECO:0000256" key="6">
    <source>
        <dbReference type="ARBA" id="ARBA00060544"/>
    </source>
</evidence>
<feature type="domain" description="Aminotransferase class I/classII large" evidence="9">
    <location>
        <begin position="218"/>
        <end position="501"/>
    </location>
</feature>
<dbReference type="PANTHER" id="PTHR46383:SF1">
    <property type="entry name" value="ASPARTATE AMINOTRANSFERASE"/>
    <property type="match status" value="1"/>
</dbReference>
<dbReference type="Proteomes" id="UP000288805">
    <property type="component" value="Unassembled WGS sequence"/>
</dbReference>
<dbReference type="FunFam" id="3.40.640.10:FF:000033">
    <property type="entry name" value="Aspartate aminotransferase"/>
    <property type="match status" value="1"/>
</dbReference>
<reference evidence="10 11" key="1">
    <citation type="journal article" date="2018" name="PLoS Genet.">
        <title>Population sequencing reveals clonal diversity and ancestral inbreeding in the grapevine cultivar Chardonnay.</title>
        <authorList>
            <person name="Roach M.J."/>
            <person name="Johnson D.L."/>
            <person name="Bohlmann J."/>
            <person name="van Vuuren H.J."/>
            <person name="Jones S.J."/>
            <person name="Pretorius I.S."/>
            <person name="Schmidt S.A."/>
            <person name="Borneman A.R."/>
        </authorList>
    </citation>
    <scope>NUCLEOTIDE SEQUENCE [LARGE SCALE GENOMIC DNA]</scope>
    <source>
        <strain evidence="11">cv. Chardonnay</strain>
        <tissue evidence="10">Leaf</tissue>
    </source>
</reference>
<comment type="cofactor">
    <cofactor evidence="1">
        <name>pyridoxal 5'-phosphate</name>
        <dbReference type="ChEBI" id="CHEBI:597326"/>
    </cofactor>
</comment>
<dbReference type="GO" id="GO:0004069">
    <property type="term" value="F:L-aspartate:2-oxoglutarate aminotransferase activity"/>
    <property type="evidence" value="ECO:0007669"/>
    <property type="project" value="UniProtKB-ARBA"/>
</dbReference>
<dbReference type="GO" id="GO:0033853">
    <property type="term" value="F:aspartate-prephenate aminotransferase activity"/>
    <property type="evidence" value="ECO:0007669"/>
    <property type="project" value="UniProtKB-ARBA"/>
</dbReference>
<dbReference type="AlphaFoldDB" id="A0A438F8D5"/>
<keyword evidence="4 10" id="KW-0808">Transferase</keyword>
<dbReference type="Pfam" id="PF00155">
    <property type="entry name" value="Aminotran_1_2"/>
    <property type="match status" value="2"/>
</dbReference>
<evidence type="ECO:0000256" key="5">
    <source>
        <dbReference type="ARBA" id="ARBA00022898"/>
    </source>
</evidence>
<dbReference type="GO" id="GO:0033854">
    <property type="term" value="F:glutamate-prephenate aminotransferase activity"/>
    <property type="evidence" value="ECO:0007669"/>
    <property type="project" value="UniProtKB-ARBA"/>
</dbReference>
<evidence type="ECO:0000313" key="11">
    <source>
        <dbReference type="Proteomes" id="UP000288805"/>
    </source>
</evidence>
<dbReference type="Gene3D" id="3.90.1150.10">
    <property type="entry name" value="Aspartate Aminotransferase, domain 1"/>
    <property type="match status" value="1"/>
</dbReference>
<comment type="pathway">
    <text evidence="7">Amino-acid biosynthesis; L-phenylalanine biosynthesis; L-arogenate from prephenate (L-Asp route): step 1/1.</text>
</comment>
<keyword evidence="5" id="KW-0663">Pyridoxal phosphate</keyword>
<evidence type="ECO:0000256" key="2">
    <source>
        <dbReference type="ARBA" id="ARBA00007441"/>
    </source>
</evidence>
<comment type="caution">
    <text evidence="10">The sequence shown here is derived from an EMBL/GenBank/DDBJ whole genome shotgun (WGS) entry which is preliminary data.</text>
</comment>
<dbReference type="GO" id="GO:0009095">
    <property type="term" value="P:aromatic amino acid family biosynthetic process, prephenate pathway"/>
    <property type="evidence" value="ECO:0007669"/>
    <property type="project" value="UniProtKB-ARBA"/>
</dbReference>
<keyword evidence="3 10" id="KW-0032">Aminotransferase</keyword>
<dbReference type="InterPro" id="IPR015421">
    <property type="entry name" value="PyrdxlP-dep_Trfase_major"/>
</dbReference>
<dbReference type="PANTHER" id="PTHR46383">
    <property type="entry name" value="ASPARTATE AMINOTRANSFERASE"/>
    <property type="match status" value="1"/>
</dbReference>
<gene>
    <name evidence="10" type="primary">PAT_1</name>
    <name evidence="10" type="ORF">CK203_103533</name>
</gene>
<evidence type="ECO:0000256" key="8">
    <source>
        <dbReference type="ARBA" id="ARBA00074369"/>
    </source>
</evidence>
<accession>A0A438F8D5</accession>
<feature type="domain" description="Aminotransferase class I/classII large" evidence="9">
    <location>
        <begin position="103"/>
        <end position="190"/>
    </location>
</feature>
<evidence type="ECO:0000256" key="4">
    <source>
        <dbReference type="ARBA" id="ARBA00022679"/>
    </source>
</evidence>
<proteinExistence type="inferred from homology"/>
<dbReference type="InterPro" id="IPR015422">
    <property type="entry name" value="PyrdxlP-dep_Trfase_small"/>
</dbReference>
<dbReference type="PROSITE" id="PS00105">
    <property type="entry name" value="AA_TRANSFER_CLASS_1"/>
    <property type="match status" value="1"/>
</dbReference>
<dbReference type="Gene3D" id="3.40.640.10">
    <property type="entry name" value="Type I PLP-dependent aspartate aminotransferase-like (Major domain)"/>
    <property type="match status" value="1"/>
</dbReference>
<evidence type="ECO:0000256" key="1">
    <source>
        <dbReference type="ARBA" id="ARBA00001933"/>
    </source>
</evidence>
<name>A0A438F8D5_VITVI</name>
<dbReference type="InterPro" id="IPR004838">
    <property type="entry name" value="NHTrfase_class1_PyrdxlP-BS"/>
</dbReference>
<dbReference type="InterPro" id="IPR004839">
    <property type="entry name" value="Aminotransferase_I/II_large"/>
</dbReference>
<evidence type="ECO:0000256" key="7">
    <source>
        <dbReference type="ARBA" id="ARBA00060601"/>
    </source>
</evidence>
<organism evidence="10 11">
    <name type="scientific">Vitis vinifera</name>
    <name type="common">Grape</name>
    <dbReference type="NCBI Taxonomy" id="29760"/>
    <lineage>
        <taxon>Eukaryota</taxon>
        <taxon>Viridiplantae</taxon>
        <taxon>Streptophyta</taxon>
        <taxon>Embryophyta</taxon>
        <taxon>Tracheophyta</taxon>
        <taxon>Spermatophyta</taxon>
        <taxon>Magnoliopsida</taxon>
        <taxon>eudicotyledons</taxon>
        <taxon>Gunneridae</taxon>
        <taxon>Pentapetalae</taxon>
        <taxon>rosids</taxon>
        <taxon>Vitales</taxon>
        <taxon>Vitaceae</taxon>
        <taxon>Viteae</taxon>
        <taxon>Vitis</taxon>
    </lineage>
</organism>
<dbReference type="CDD" id="cd00609">
    <property type="entry name" value="AAT_like"/>
    <property type="match status" value="1"/>
</dbReference>
<comment type="similarity">
    <text evidence="2">Belongs to the class-I pyridoxal-phosphate-dependent aminotransferase family.</text>
</comment>
<comment type="pathway">
    <text evidence="6">Amino-acid biosynthesis; L-phenylalanine biosynthesis; L-arogenate from prephenate (L-Glu route): step 1/1.</text>
</comment>
<dbReference type="GO" id="GO:0030170">
    <property type="term" value="F:pyridoxal phosphate binding"/>
    <property type="evidence" value="ECO:0007669"/>
    <property type="project" value="InterPro"/>
</dbReference>
<dbReference type="EMBL" id="QGNW01001093">
    <property type="protein sequence ID" value="RVW56196.1"/>
    <property type="molecule type" value="Genomic_DNA"/>
</dbReference>
<dbReference type="SUPFAM" id="SSF53383">
    <property type="entry name" value="PLP-dependent transferases"/>
    <property type="match status" value="1"/>
</dbReference>
<dbReference type="InterPro" id="IPR015424">
    <property type="entry name" value="PyrdxlP-dep_Trfase"/>
</dbReference>
<protein>
    <recommendedName>
        <fullName evidence="8">Bifunctional aspartate aminotransferase and glutamate/aspartate-prephenate aminotransferase</fullName>
    </recommendedName>
</protein>
<sequence>MASLLQGSCSSTRPAIHSLGVSSDGDTSRSISFSSQLNNLCFKSLEKRFHVKRLRMGTLVRAESISKQVEVDISLSPRVNSVKPSKTIAVTDLATALVQAGVPVIRLAAGEPDFDTPTVVAEAGINAIREGYTRYTPNAGTLELRTAICHKLKEENGLTYTPDQILVSNGAKQSVLQAVLAVCSPGDELVGSYLMRGGGKAGVPLLEEGVSFVTKDITAETSQDVIIPGPFYVSYPEMARLADATPVILPTLISNNFLLDPEVLKSTISEKSRVLILCSPSNPTGSVCPKKLLEEIADIVAKHPRLLVIADEIYEHIIYAPAIHTSFASLPGMWERTLTVNGFSKTFAMTGWRLGYLAGPKHFVAACAKIQSQVTSGASSISQKAGVAALGLGYRGGEAVAKMVKAFEERRDFLVESFRELGGVKISEPQGAFYLFLDFSSYYGVEAEGYGIIKDSESLCKYLLDKAQVALVPGDAFGDDKCIRISYAASMSNLQAAMERIKGAIVHLKATVPA</sequence>
<evidence type="ECO:0000259" key="9">
    <source>
        <dbReference type="Pfam" id="PF00155"/>
    </source>
</evidence>